<dbReference type="Pfam" id="PF00005">
    <property type="entry name" value="ABC_tran"/>
    <property type="match status" value="1"/>
</dbReference>
<dbReference type="SMART" id="SM00382">
    <property type="entry name" value="AAA"/>
    <property type="match status" value="1"/>
</dbReference>
<dbReference type="InterPro" id="IPR050763">
    <property type="entry name" value="ABC_transporter_ATP-binding"/>
</dbReference>
<protein>
    <submittedName>
        <fullName evidence="9">ABC transporter related protein</fullName>
    </submittedName>
</protein>
<dbReference type="AlphaFoldDB" id="D1CII9"/>
<evidence type="ECO:0000256" key="6">
    <source>
        <dbReference type="ARBA" id="ARBA00022967"/>
    </source>
</evidence>
<sequence length="285" mass="31438">MEADLAIRVRGVVRCFGTNRALDGVSFEVRRGEIFGLLGPNGAGKTTTIRVLTGQIAPQAGEALVAGCDVVRDRTLLQRRIGVVFEEQLLYERLSARMNLEFACGLYGVDPSRVDEVLELVGLRDRAKDKVSSFSSGMRQRLMIARALIHRPEVLFLDEPSRGLDPAAAAVVHAAVLELKRSGTTILLTTHYMEEAEKLCDRLGFIVRGRVVAVGTPLELRLRHAQPRMRVLLDEDLKERVLDLDNPGQVGQLMSWIAGGRVRSAHTMEDSMADVFLRVAGAKLE</sequence>
<evidence type="ECO:0000256" key="2">
    <source>
        <dbReference type="ARBA" id="ARBA00022448"/>
    </source>
</evidence>
<evidence type="ECO:0000256" key="1">
    <source>
        <dbReference type="ARBA" id="ARBA00004236"/>
    </source>
</evidence>
<evidence type="ECO:0000256" key="4">
    <source>
        <dbReference type="ARBA" id="ARBA00022741"/>
    </source>
</evidence>
<dbReference type="Proteomes" id="UP000000323">
    <property type="component" value="Chromosome 2"/>
</dbReference>
<dbReference type="InterPro" id="IPR003593">
    <property type="entry name" value="AAA+_ATPase"/>
</dbReference>
<evidence type="ECO:0000256" key="3">
    <source>
        <dbReference type="ARBA" id="ARBA00022475"/>
    </source>
</evidence>
<keyword evidence="6" id="KW-1278">Translocase</keyword>
<evidence type="ECO:0000313" key="10">
    <source>
        <dbReference type="Proteomes" id="UP000000323"/>
    </source>
</evidence>
<dbReference type="HOGENOM" id="CLU_000604_1_2_0"/>
<dbReference type="GO" id="GO:0016887">
    <property type="term" value="F:ATP hydrolysis activity"/>
    <property type="evidence" value="ECO:0007669"/>
    <property type="project" value="InterPro"/>
</dbReference>
<keyword evidence="2" id="KW-0813">Transport</keyword>
<dbReference type="InterPro" id="IPR003439">
    <property type="entry name" value="ABC_transporter-like_ATP-bd"/>
</dbReference>
<dbReference type="GO" id="GO:0005886">
    <property type="term" value="C:plasma membrane"/>
    <property type="evidence" value="ECO:0007669"/>
    <property type="project" value="UniProtKB-SubCell"/>
</dbReference>
<keyword evidence="10" id="KW-1185">Reference proteome</keyword>
<reference evidence="10" key="1">
    <citation type="journal article" date="2010" name="Stand. Genomic Sci.">
        <title>Complete genome sequence of 'Thermobaculum terrenum' type strain (YNP1).</title>
        <authorList>
            <person name="Kiss H."/>
            <person name="Cleland D."/>
            <person name="Lapidus A."/>
            <person name="Lucas S."/>
            <person name="Glavina Del Rio T."/>
            <person name="Nolan M."/>
            <person name="Tice H."/>
            <person name="Han C."/>
            <person name="Goodwin L."/>
            <person name="Pitluck S."/>
            <person name="Liolios K."/>
            <person name="Ivanova N."/>
            <person name="Mavromatis K."/>
            <person name="Ovchinnikova G."/>
            <person name="Pati A."/>
            <person name="Chen A."/>
            <person name="Palaniappan K."/>
            <person name="Land M."/>
            <person name="Hauser L."/>
            <person name="Chang Y."/>
            <person name="Jeffries C."/>
            <person name="Lu M."/>
            <person name="Brettin T."/>
            <person name="Detter J."/>
            <person name="Goker M."/>
            <person name="Tindall B."/>
            <person name="Beck B."/>
            <person name="McDermott T."/>
            <person name="Woyke T."/>
            <person name="Bristow J."/>
            <person name="Eisen J."/>
            <person name="Markowitz V."/>
            <person name="Hugenholtz P."/>
            <person name="Kyrpides N."/>
            <person name="Klenk H."/>
            <person name="Cheng J."/>
        </authorList>
    </citation>
    <scope>NUCLEOTIDE SEQUENCE [LARGE SCALE GENOMIC DNA]</scope>
    <source>
        <strain evidence="10">ATCC BAA-798 / YNP1</strain>
    </source>
</reference>
<keyword evidence="7" id="KW-0472">Membrane</keyword>
<dbReference type="PROSITE" id="PS50893">
    <property type="entry name" value="ABC_TRANSPORTER_2"/>
    <property type="match status" value="1"/>
</dbReference>
<feature type="domain" description="ABC transporter" evidence="8">
    <location>
        <begin position="7"/>
        <end position="233"/>
    </location>
</feature>
<keyword evidence="3" id="KW-1003">Cell membrane</keyword>
<organism evidence="9 10">
    <name type="scientific">Thermobaculum terrenum (strain ATCC BAA-798 / CCMEE 7001 / YNP1)</name>
    <dbReference type="NCBI Taxonomy" id="525904"/>
    <lineage>
        <taxon>Bacteria</taxon>
        <taxon>Bacillati</taxon>
        <taxon>Chloroflexota</taxon>
        <taxon>Chloroflexia</taxon>
        <taxon>Candidatus Thermobaculales</taxon>
        <taxon>Candidatus Thermobaculaceae</taxon>
        <taxon>Thermobaculum</taxon>
    </lineage>
</organism>
<dbReference type="GO" id="GO:0005524">
    <property type="term" value="F:ATP binding"/>
    <property type="evidence" value="ECO:0007669"/>
    <property type="project" value="UniProtKB-KW"/>
</dbReference>
<evidence type="ECO:0000256" key="7">
    <source>
        <dbReference type="ARBA" id="ARBA00023136"/>
    </source>
</evidence>
<gene>
    <name evidence="9" type="ordered locus">Tter_2672</name>
</gene>
<evidence type="ECO:0000313" key="9">
    <source>
        <dbReference type="EMBL" id="ACZ43560.1"/>
    </source>
</evidence>
<evidence type="ECO:0000259" key="8">
    <source>
        <dbReference type="PROSITE" id="PS50893"/>
    </source>
</evidence>
<dbReference type="OrthoDB" id="9804819at2"/>
<comment type="subcellular location">
    <subcellularLocation>
        <location evidence="1">Cell membrane</location>
    </subcellularLocation>
</comment>
<keyword evidence="4" id="KW-0547">Nucleotide-binding</keyword>
<accession>D1CII9</accession>
<proteinExistence type="predicted"/>
<dbReference type="STRING" id="525904.Tter_2672"/>
<dbReference type="RefSeq" id="WP_012876591.1">
    <property type="nucleotide sequence ID" value="NC_013526.1"/>
</dbReference>
<dbReference type="Gene3D" id="3.40.50.300">
    <property type="entry name" value="P-loop containing nucleotide triphosphate hydrolases"/>
    <property type="match status" value="1"/>
</dbReference>
<dbReference type="PROSITE" id="PS00211">
    <property type="entry name" value="ABC_TRANSPORTER_1"/>
    <property type="match status" value="1"/>
</dbReference>
<name>D1CII9_THET1</name>
<dbReference type="EMBL" id="CP001826">
    <property type="protein sequence ID" value="ACZ43560.1"/>
    <property type="molecule type" value="Genomic_DNA"/>
</dbReference>
<evidence type="ECO:0000256" key="5">
    <source>
        <dbReference type="ARBA" id="ARBA00022840"/>
    </source>
</evidence>
<dbReference type="eggNOG" id="COG1131">
    <property type="taxonomic scope" value="Bacteria"/>
</dbReference>
<keyword evidence="5" id="KW-0067">ATP-binding</keyword>
<dbReference type="PANTHER" id="PTHR42711:SF13">
    <property type="entry name" value="ABC TRANSPORTER, ATP-BINDING PROTEIN"/>
    <property type="match status" value="1"/>
</dbReference>
<dbReference type="InterPro" id="IPR027417">
    <property type="entry name" value="P-loop_NTPase"/>
</dbReference>
<dbReference type="PANTHER" id="PTHR42711">
    <property type="entry name" value="ABC TRANSPORTER ATP-BINDING PROTEIN"/>
    <property type="match status" value="1"/>
</dbReference>
<dbReference type="FunFam" id="3.40.50.300:FF:000589">
    <property type="entry name" value="ABC transporter, ATP-binding subunit"/>
    <property type="match status" value="1"/>
</dbReference>
<dbReference type="KEGG" id="ttr:Tter_2672"/>
<dbReference type="SUPFAM" id="SSF52540">
    <property type="entry name" value="P-loop containing nucleoside triphosphate hydrolases"/>
    <property type="match status" value="1"/>
</dbReference>
<dbReference type="InterPro" id="IPR017871">
    <property type="entry name" value="ABC_transporter-like_CS"/>
</dbReference>